<organism evidence="1 2">
    <name type="scientific">Segatella maculosa OT 289</name>
    <dbReference type="NCBI Taxonomy" id="999422"/>
    <lineage>
        <taxon>Bacteria</taxon>
        <taxon>Pseudomonadati</taxon>
        <taxon>Bacteroidota</taxon>
        <taxon>Bacteroidia</taxon>
        <taxon>Bacteroidales</taxon>
        <taxon>Prevotellaceae</taxon>
        <taxon>Segatella</taxon>
    </lineage>
</organism>
<dbReference type="AlphaFoldDB" id="H1HP58"/>
<accession>H1HP58</accession>
<dbReference type="Proteomes" id="UP000003167">
    <property type="component" value="Unassembled WGS sequence"/>
</dbReference>
<evidence type="ECO:0000313" key="2">
    <source>
        <dbReference type="Proteomes" id="UP000003167"/>
    </source>
</evidence>
<keyword evidence="2" id="KW-1185">Reference proteome</keyword>
<comment type="caution">
    <text evidence="1">The sequence shown here is derived from an EMBL/GenBank/DDBJ whole genome shotgun (WGS) entry which is preliminary data.</text>
</comment>
<protein>
    <submittedName>
        <fullName evidence="1">Uncharacterized protein</fullName>
    </submittedName>
</protein>
<dbReference type="HOGENOM" id="CLU_3361394_0_0_10"/>
<feature type="non-terminal residue" evidence="1">
    <location>
        <position position="36"/>
    </location>
</feature>
<dbReference type="EMBL" id="AGEK01000032">
    <property type="protein sequence ID" value="EHO68698.1"/>
    <property type="molecule type" value="Genomic_DNA"/>
</dbReference>
<sequence length="36" mass="4150">MISPIMKMICRQKACRDARLVRPLKTLRAFVSTTTL</sequence>
<proteinExistence type="predicted"/>
<gene>
    <name evidence="1" type="ORF">HMPREF9944_01952</name>
</gene>
<evidence type="ECO:0000313" key="1">
    <source>
        <dbReference type="EMBL" id="EHO68698.1"/>
    </source>
</evidence>
<name>H1HP58_9BACT</name>
<reference evidence="1 2" key="1">
    <citation type="submission" date="2011-12" db="EMBL/GenBank/DDBJ databases">
        <title>The Genome Sequence of Prevotella maculosa OT 289.</title>
        <authorList>
            <consortium name="The Broad Institute Genome Sequencing Platform"/>
            <person name="Earl A."/>
            <person name="Ward D."/>
            <person name="Feldgarden M."/>
            <person name="Gevers D."/>
            <person name="Izard J."/>
            <person name="Blanton J.M."/>
            <person name="Mathney J."/>
            <person name="Tanner A.C."/>
            <person name="Dewhirst F.E."/>
            <person name="Young S.K."/>
            <person name="Zeng Q."/>
            <person name="Gargeya S."/>
            <person name="Fitzgerald M."/>
            <person name="Haas B."/>
            <person name="Abouelleil A."/>
            <person name="Alvarado L."/>
            <person name="Arachchi H.M."/>
            <person name="Berlin A."/>
            <person name="Chapman S.B."/>
            <person name="Gearin G."/>
            <person name="Goldberg J."/>
            <person name="Griggs A."/>
            <person name="Gujja S."/>
            <person name="Hansen M."/>
            <person name="Heiman D."/>
            <person name="Howarth C."/>
            <person name="Larimer J."/>
            <person name="Lui A."/>
            <person name="MacDonald P.J.P."/>
            <person name="McCowen C."/>
            <person name="Montmayeur A."/>
            <person name="Murphy C."/>
            <person name="Neiman D."/>
            <person name="Pearson M."/>
            <person name="Priest M."/>
            <person name="Roberts A."/>
            <person name="Saif S."/>
            <person name="Shea T."/>
            <person name="Sisk P."/>
            <person name="Stolte C."/>
            <person name="Sykes S."/>
            <person name="Wortman J."/>
            <person name="Nusbaum C."/>
            <person name="Birren B."/>
        </authorList>
    </citation>
    <scope>NUCLEOTIDE SEQUENCE [LARGE SCALE GENOMIC DNA]</scope>
    <source>
        <strain evidence="1 2">OT 289</strain>
    </source>
</reference>